<evidence type="ECO:0000256" key="2">
    <source>
        <dbReference type="ARBA" id="ARBA00022448"/>
    </source>
</evidence>
<protein>
    <submittedName>
        <fullName evidence="5">Sugar ABC transporter substrate-binding protein</fullName>
    </submittedName>
</protein>
<dbReference type="InterPro" id="IPR006059">
    <property type="entry name" value="SBP"/>
</dbReference>
<evidence type="ECO:0000313" key="6">
    <source>
        <dbReference type="Proteomes" id="UP000677918"/>
    </source>
</evidence>
<evidence type="ECO:0000256" key="3">
    <source>
        <dbReference type="ARBA" id="ARBA00022729"/>
    </source>
</evidence>
<comment type="caution">
    <text evidence="5">The sequence shown here is derived from an EMBL/GenBank/DDBJ whole genome shotgun (WGS) entry which is preliminary data.</text>
</comment>
<dbReference type="Proteomes" id="UP000677918">
    <property type="component" value="Unassembled WGS sequence"/>
</dbReference>
<dbReference type="PROSITE" id="PS51257">
    <property type="entry name" value="PROKAR_LIPOPROTEIN"/>
    <property type="match status" value="1"/>
</dbReference>
<reference evidence="5" key="1">
    <citation type="submission" date="2021-04" db="EMBL/GenBank/DDBJ databases">
        <title>Draft genome sequence of Xylanibacillus composti strain K13.</title>
        <authorList>
            <person name="Uke A."/>
            <person name="Chhe C."/>
            <person name="Baramee S."/>
            <person name="Kosugi A."/>
        </authorList>
    </citation>
    <scope>NUCLEOTIDE SEQUENCE</scope>
    <source>
        <strain evidence="5">K13</strain>
    </source>
</reference>
<feature type="chain" id="PRO_5035293009" evidence="4">
    <location>
        <begin position="22"/>
        <end position="458"/>
    </location>
</feature>
<keyword evidence="3 4" id="KW-0732">Signal</keyword>
<dbReference type="GO" id="GO:0015768">
    <property type="term" value="P:maltose transport"/>
    <property type="evidence" value="ECO:0007669"/>
    <property type="project" value="TreeGrafter"/>
</dbReference>
<dbReference type="CDD" id="cd14747">
    <property type="entry name" value="PBP2_MalE"/>
    <property type="match status" value="1"/>
</dbReference>
<keyword evidence="2" id="KW-0813">Transport</keyword>
<gene>
    <name evidence="5" type="ORF">XYCOK13_39510</name>
</gene>
<evidence type="ECO:0000256" key="4">
    <source>
        <dbReference type="SAM" id="SignalP"/>
    </source>
</evidence>
<dbReference type="GO" id="GO:0042956">
    <property type="term" value="P:maltodextrin transmembrane transport"/>
    <property type="evidence" value="ECO:0007669"/>
    <property type="project" value="TreeGrafter"/>
</dbReference>
<dbReference type="GO" id="GO:1901982">
    <property type="term" value="F:maltose binding"/>
    <property type="evidence" value="ECO:0007669"/>
    <property type="project" value="TreeGrafter"/>
</dbReference>
<sequence>MKTINLLRMITAFLLLVLVTAACTSTPTVQNLNQTAEPTDSKTVSLDMWIISNDQKQYHDLLDVLQPYREAHPDIALEIKVLDWAPAWSTIVKAVSEGTGPDVLQLGTTWVPAIAAMDGLEELTTLVDEIGGSESFLPASWQTTGIQGDPAIYAIPWHVDARAVYYRTDVFEQAGIDPDEAFDSWESFLEALRSVNGTKIDGAAVHAFAIPGKHDWDIMQNFFPWIWGAGGQVLTADGQQAAFNSEAALEGILYYMNLVREGLVDETSLAKNSRQVEDDFADGKSAAVISGPWLASRLATPHERGGKAETVAARHYAIAPIPAGPEGRATFIGGSNLSIVKHSERKAEAWELIKYLSSPEAQARYAEVTGFLPARLEVLDAAANEPDTALAAFAEAASYGRSFPSIPQWGPIETTLVNHISAIWDMVASDSDYEDKIRAVLNDAVEEVNSILERSRQH</sequence>
<proteinExistence type="inferred from homology"/>
<name>A0A8J4H7D5_9BACL</name>
<feature type="signal peptide" evidence="4">
    <location>
        <begin position="1"/>
        <end position="21"/>
    </location>
</feature>
<evidence type="ECO:0000313" key="5">
    <source>
        <dbReference type="EMBL" id="GIQ71127.1"/>
    </source>
</evidence>
<dbReference type="EMBL" id="BOVK01000072">
    <property type="protein sequence ID" value="GIQ71127.1"/>
    <property type="molecule type" value="Genomic_DNA"/>
</dbReference>
<comment type="similarity">
    <text evidence="1">Belongs to the bacterial solute-binding protein 1 family.</text>
</comment>
<dbReference type="GO" id="GO:0055052">
    <property type="term" value="C:ATP-binding cassette (ABC) transporter complex, substrate-binding subunit-containing"/>
    <property type="evidence" value="ECO:0007669"/>
    <property type="project" value="TreeGrafter"/>
</dbReference>
<evidence type="ECO:0000256" key="1">
    <source>
        <dbReference type="ARBA" id="ARBA00008520"/>
    </source>
</evidence>
<keyword evidence="6" id="KW-1185">Reference proteome</keyword>
<dbReference type="Gene3D" id="3.40.190.10">
    <property type="entry name" value="Periplasmic binding protein-like II"/>
    <property type="match status" value="2"/>
</dbReference>
<dbReference type="RefSeq" id="WP_213413926.1">
    <property type="nucleotide sequence ID" value="NZ_BOVK01000072.1"/>
</dbReference>
<dbReference type="PANTHER" id="PTHR30061">
    <property type="entry name" value="MALTOSE-BINDING PERIPLASMIC PROTEIN"/>
    <property type="match status" value="1"/>
</dbReference>
<accession>A0A8J4H7D5</accession>
<dbReference type="SUPFAM" id="SSF53850">
    <property type="entry name" value="Periplasmic binding protein-like II"/>
    <property type="match status" value="1"/>
</dbReference>
<organism evidence="5 6">
    <name type="scientific">Xylanibacillus composti</name>
    <dbReference type="NCBI Taxonomy" id="1572762"/>
    <lineage>
        <taxon>Bacteria</taxon>
        <taxon>Bacillati</taxon>
        <taxon>Bacillota</taxon>
        <taxon>Bacilli</taxon>
        <taxon>Bacillales</taxon>
        <taxon>Paenibacillaceae</taxon>
        <taxon>Xylanibacillus</taxon>
    </lineage>
</organism>
<dbReference type="Pfam" id="PF01547">
    <property type="entry name" value="SBP_bac_1"/>
    <property type="match status" value="1"/>
</dbReference>
<dbReference type="AlphaFoldDB" id="A0A8J4H7D5"/>
<dbReference type="PANTHER" id="PTHR30061:SF50">
    <property type="entry name" value="MALTOSE_MALTODEXTRIN-BINDING PERIPLASMIC PROTEIN"/>
    <property type="match status" value="1"/>
</dbReference>